<dbReference type="CDD" id="cd00090">
    <property type="entry name" value="HTH_ARSR"/>
    <property type="match status" value="1"/>
</dbReference>
<dbReference type="InterPro" id="IPR001845">
    <property type="entry name" value="HTH_ArsR_DNA-bd_dom"/>
</dbReference>
<evidence type="ECO:0000256" key="2">
    <source>
        <dbReference type="ARBA" id="ARBA00023125"/>
    </source>
</evidence>
<dbReference type="PRINTS" id="PR00778">
    <property type="entry name" value="HTHARSR"/>
</dbReference>
<keyword evidence="2" id="KW-0238">DNA-binding</keyword>
<dbReference type="InterPro" id="IPR036388">
    <property type="entry name" value="WH-like_DNA-bd_sf"/>
</dbReference>
<dbReference type="InterPro" id="IPR051081">
    <property type="entry name" value="HTH_MetalResp_TranReg"/>
</dbReference>
<comment type="caution">
    <text evidence="5">The sequence shown here is derived from an EMBL/GenBank/DDBJ whole genome shotgun (WGS) entry which is preliminary data.</text>
</comment>
<organism evidence="5 6">
    <name type="scientific">Sinomonas terricola</name>
    <dbReference type="NCBI Taxonomy" id="3110330"/>
    <lineage>
        <taxon>Bacteria</taxon>
        <taxon>Bacillati</taxon>
        <taxon>Actinomycetota</taxon>
        <taxon>Actinomycetes</taxon>
        <taxon>Micrococcales</taxon>
        <taxon>Micrococcaceae</taxon>
        <taxon>Sinomonas</taxon>
    </lineage>
</organism>
<sequence>MTTQASELAQPGAEDLTLADVMHALGDRARLEIVQSLHADGERQCGSFDLGVSKATRSHHFKVLRESGITNTRIDGTARFVSLREGDLEARFPGLLPAILNAATADA</sequence>
<keyword evidence="1" id="KW-0805">Transcription regulation</keyword>
<keyword evidence="6" id="KW-1185">Reference proteome</keyword>
<dbReference type="SMART" id="SM00418">
    <property type="entry name" value="HTH_ARSR"/>
    <property type="match status" value="1"/>
</dbReference>
<evidence type="ECO:0000313" key="5">
    <source>
        <dbReference type="EMBL" id="MEA5454062.1"/>
    </source>
</evidence>
<dbReference type="InterPro" id="IPR036390">
    <property type="entry name" value="WH_DNA-bd_sf"/>
</dbReference>
<evidence type="ECO:0000313" key="6">
    <source>
        <dbReference type="Proteomes" id="UP001304769"/>
    </source>
</evidence>
<dbReference type="Pfam" id="PF01022">
    <property type="entry name" value="HTH_5"/>
    <property type="match status" value="1"/>
</dbReference>
<accession>A0ABU5T3F1</accession>
<dbReference type="PANTHER" id="PTHR33154">
    <property type="entry name" value="TRANSCRIPTIONAL REGULATOR, ARSR FAMILY"/>
    <property type="match status" value="1"/>
</dbReference>
<dbReference type="SUPFAM" id="SSF46785">
    <property type="entry name" value="Winged helix' DNA-binding domain"/>
    <property type="match status" value="1"/>
</dbReference>
<evidence type="ECO:0000256" key="1">
    <source>
        <dbReference type="ARBA" id="ARBA00023015"/>
    </source>
</evidence>
<dbReference type="InterPro" id="IPR011991">
    <property type="entry name" value="ArsR-like_HTH"/>
</dbReference>
<evidence type="ECO:0000259" key="4">
    <source>
        <dbReference type="PROSITE" id="PS50987"/>
    </source>
</evidence>
<protein>
    <submittedName>
        <fullName evidence="5">Helix-turn-helix domain-containing protein</fullName>
    </submittedName>
</protein>
<feature type="domain" description="HTH arsR-type" evidence="4">
    <location>
        <begin position="10"/>
        <end position="103"/>
    </location>
</feature>
<gene>
    <name evidence="5" type="ORF">SPF06_04930</name>
</gene>
<name>A0ABU5T3F1_9MICC</name>
<dbReference type="Proteomes" id="UP001304769">
    <property type="component" value="Unassembled WGS sequence"/>
</dbReference>
<proteinExistence type="predicted"/>
<dbReference type="Gene3D" id="1.10.10.10">
    <property type="entry name" value="Winged helix-like DNA-binding domain superfamily/Winged helix DNA-binding domain"/>
    <property type="match status" value="1"/>
</dbReference>
<dbReference type="PANTHER" id="PTHR33154:SF12">
    <property type="entry name" value="TRANSCRIPTIONAL REGULATORY PROTEIN"/>
    <property type="match status" value="1"/>
</dbReference>
<dbReference type="EMBL" id="JAYGGQ010000002">
    <property type="protein sequence ID" value="MEA5454062.1"/>
    <property type="molecule type" value="Genomic_DNA"/>
</dbReference>
<dbReference type="RefSeq" id="WP_323277850.1">
    <property type="nucleotide sequence ID" value="NZ_JAYGGQ010000002.1"/>
</dbReference>
<dbReference type="PROSITE" id="PS50987">
    <property type="entry name" value="HTH_ARSR_2"/>
    <property type="match status" value="1"/>
</dbReference>
<evidence type="ECO:0000256" key="3">
    <source>
        <dbReference type="ARBA" id="ARBA00023163"/>
    </source>
</evidence>
<keyword evidence="3" id="KW-0804">Transcription</keyword>
<reference evidence="5 6" key="1">
    <citation type="submission" date="2023-12" db="EMBL/GenBank/DDBJ databases">
        <title>Sinomonas terricola sp. nov, isolated from litchi orchard soil in Guangdong, PR China.</title>
        <authorList>
            <person name="Jiaxin W."/>
            <person name="Yang Z."/>
            <person name="Honghui Z."/>
        </authorList>
    </citation>
    <scope>NUCLEOTIDE SEQUENCE [LARGE SCALE GENOMIC DNA]</scope>
    <source>
        <strain evidence="5 6">JGH33</strain>
    </source>
</reference>